<evidence type="ECO:0000313" key="4">
    <source>
        <dbReference type="Proteomes" id="UP000238634"/>
    </source>
</evidence>
<dbReference type="InterPro" id="IPR058651">
    <property type="entry name" value="HTH_VMAP-M9"/>
</dbReference>
<reference evidence="3 4" key="2">
    <citation type="submission" date="2018-03" db="EMBL/GenBank/DDBJ databases">
        <title>The ancient ancestry and fast evolution of plastids.</title>
        <authorList>
            <person name="Moore K.R."/>
            <person name="Magnabosco C."/>
            <person name="Momper L."/>
            <person name="Gold D.A."/>
            <person name="Bosak T."/>
            <person name="Fournier G.P."/>
        </authorList>
    </citation>
    <scope>NUCLEOTIDE SEQUENCE [LARGE SCALE GENOMIC DNA]</scope>
    <source>
        <strain evidence="3 4">ULC007</strain>
    </source>
</reference>
<dbReference type="STRING" id="1920490.GCA_001895925_02078"/>
<dbReference type="Gene3D" id="3.40.50.300">
    <property type="entry name" value="P-loop containing nucleotide triphosphate hydrolases"/>
    <property type="match status" value="1"/>
</dbReference>
<dbReference type="AlphaFoldDB" id="A0A2T1D8Q1"/>
<dbReference type="InterPro" id="IPR002182">
    <property type="entry name" value="NB-ARC"/>
</dbReference>
<evidence type="ECO:0000259" key="2">
    <source>
        <dbReference type="Pfam" id="PF26355"/>
    </source>
</evidence>
<feature type="domain" description="NB-ARC" evidence="1">
    <location>
        <begin position="131"/>
        <end position="232"/>
    </location>
</feature>
<dbReference type="SUPFAM" id="SSF88659">
    <property type="entry name" value="Sigma3 and sigma4 domains of RNA polymerase sigma factors"/>
    <property type="match status" value="1"/>
</dbReference>
<evidence type="ECO:0000313" key="3">
    <source>
        <dbReference type="EMBL" id="PSB16888.1"/>
    </source>
</evidence>
<reference evidence="3 4" key="1">
    <citation type="submission" date="2018-02" db="EMBL/GenBank/DDBJ databases">
        <authorList>
            <person name="Cohen D.B."/>
            <person name="Kent A.D."/>
        </authorList>
    </citation>
    <scope>NUCLEOTIDE SEQUENCE [LARGE SCALE GENOMIC DNA]</scope>
    <source>
        <strain evidence="3 4">ULC007</strain>
    </source>
</reference>
<dbReference type="Pfam" id="PF26355">
    <property type="entry name" value="HTH_VMAP-M9"/>
    <property type="match status" value="1"/>
</dbReference>
<dbReference type="GO" id="GO:0043531">
    <property type="term" value="F:ADP binding"/>
    <property type="evidence" value="ECO:0007669"/>
    <property type="project" value="InterPro"/>
</dbReference>
<accession>A0A2T1D8Q1</accession>
<dbReference type="PRINTS" id="PR00364">
    <property type="entry name" value="DISEASERSIST"/>
</dbReference>
<sequence length="580" mass="66680">MTVEKGLELIEQVLPKGQLSKVQEVVFRHSWEGQSYKEIAEQFDYSLGYIKDTGSDLWKLLSDILGEKVTRRDFQVVLKRVMRQQRSNNEEVGGNTYTPMHNNATYTPHLTSHQDWGEAIDVSIFYDRTHELAQLTQWIQHDRCRLVTILGMGGMGKTSLSVKLAEQVQNEFDYLIWRSLRHAPSLQELLADLISLLSNQQEVKLPESVDSQISCLMNYLRQHRCLLVLDNVESILQSGERTGRYRQGYESYSQLLERVSDGRHQSCLVLTSREKPAEVSIREGHTLPVRSLQLTGLPLLEGQKILNEKGLFDANCQPLIEHYSGNPLALKIAATTIRSLFDGNIEAFLTQGTVVFGNISELLDQQFNRLSDLEQQVMYWLAISREQVTLEELRDDIVPKVSQRKLLEALSSLQARSLIEINAVGFSQQPVVMEYLTEQLVRQFYYDISAHKLTFFNRYALVKAQAKDYIREAQIRLILQPVKDKLLSAFENQQNLENHLNRLLVAPHNELLESGYGAGNLLNLFWQLHSDLSDAESTLHDRDFSNLTIRQTYLPERRVREPLKPLASDMGMYKGFPRRC</sequence>
<dbReference type="Proteomes" id="UP000238634">
    <property type="component" value="Unassembled WGS sequence"/>
</dbReference>
<comment type="caution">
    <text evidence="3">The sequence shown here is derived from an EMBL/GenBank/DDBJ whole genome shotgun (WGS) entry which is preliminary data.</text>
</comment>
<gene>
    <name evidence="3" type="ORF">C7B65_20125</name>
</gene>
<dbReference type="EMBL" id="PVWG01000035">
    <property type="protein sequence ID" value="PSB16888.1"/>
    <property type="molecule type" value="Genomic_DNA"/>
</dbReference>
<dbReference type="Pfam" id="PF00931">
    <property type="entry name" value="NB-ARC"/>
    <property type="match status" value="1"/>
</dbReference>
<evidence type="ECO:0000259" key="1">
    <source>
        <dbReference type="Pfam" id="PF00931"/>
    </source>
</evidence>
<protein>
    <submittedName>
        <fullName evidence="3">NACHT domain-containing protein</fullName>
    </submittedName>
</protein>
<dbReference type="InterPro" id="IPR013324">
    <property type="entry name" value="RNA_pol_sigma_r3/r4-like"/>
</dbReference>
<organism evidence="3 4">
    <name type="scientific">Phormidesmis priestleyi ULC007</name>
    <dbReference type="NCBI Taxonomy" id="1920490"/>
    <lineage>
        <taxon>Bacteria</taxon>
        <taxon>Bacillati</taxon>
        <taxon>Cyanobacteriota</taxon>
        <taxon>Cyanophyceae</taxon>
        <taxon>Leptolyngbyales</taxon>
        <taxon>Leptolyngbyaceae</taxon>
        <taxon>Phormidesmis</taxon>
    </lineage>
</organism>
<name>A0A2T1D8Q1_9CYAN</name>
<dbReference type="SUPFAM" id="SSF52540">
    <property type="entry name" value="P-loop containing nucleoside triphosphate hydrolases"/>
    <property type="match status" value="1"/>
</dbReference>
<dbReference type="PANTHER" id="PTHR47691">
    <property type="entry name" value="REGULATOR-RELATED"/>
    <property type="match status" value="1"/>
</dbReference>
<proteinExistence type="predicted"/>
<dbReference type="PANTHER" id="PTHR47691:SF3">
    <property type="entry name" value="HTH-TYPE TRANSCRIPTIONAL REGULATOR RV0890C-RELATED"/>
    <property type="match status" value="1"/>
</dbReference>
<dbReference type="OrthoDB" id="434800at2"/>
<keyword evidence="4" id="KW-1185">Reference proteome</keyword>
<dbReference type="InterPro" id="IPR027417">
    <property type="entry name" value="P-loop_NTPase"/>
</dbReference>
<feature type="domain" description="vWA-MoxR associated protein N-terminal HTH" evidence="2">
    <location>
        <begin position="1"/>
        <end position="80"/>
    </location>
</feature>
<dbReference type="RefSeq" id="WP_073074518.1">
    <property type="nucleotide sequence ID" value="NZ_MPPI01000038.1"/>
</dbReference>